<sequence length="1027" mass="116604">MFILKKWFLNSISRQVSLLLVLILGIALLLPAFYFYNTQKKEINQTTEQLTKQLIQSIKTSISKPLLFNDYFSGWQIINKQIINNRKQVSEGGLFKISEIAILDKKNKIFAHSSPENFPLQKKYTSSLPTTEQLPINSQSILITHQIDEGVSSIRLYSNAIFQGNRSGLIILQVDLSRLDKYNREKINSFIIYFISTITLILFIGVAFGKWISAPLNKIEKSLVEIGNGKLNLTSLIKRHDEYSRLAIALSNTDKDLHKNKSQVELLLDSTAEAIYGIDIEGCCTFVNKSCLKILGYTDKSEIIGKNMYQLLHKSPNTMDTYEKNISLINSTLIANKKMHIDNEYIWRKDATNFHAEYWSYPIIEKDELVGAVVTFIDVTDRIESLKKLKEREQYLSLMLHSIGDAVIATDEKGIITRMNPVAEKLTGWKFKEARNKTVKEVFIIIDASTRMPINNPIEKVMRTGEIIHLRNHTSLISKNGKEYHIADSAAPIRNEKGIIQGMVLVFNDVTEQYILRNKINEQQQKLQRIFDGMQSFVVILDIDGTLTFINETPLKLFNLSSDDVLGKKLWNLNFCSYDEKVQKDIKENCLQAASGKLSFNDIPLSTPKGLFWIELSIHPLLDESGNIIQLVAEGRDINQRKQQENILHRSQKMDAIGQLAGGIAHDFNNQLGVVIGYLDILQSTLHDEKQLQWIDNSSRATLRCIDLTRQLLTFSRNKPTNKTVIDINKLLQNLKNLIKRTVTPQVEVQYKLDDDLWLTDTDQNEFQDAILNLVINARDALPNGGKLIIETSNQTFDSDYATNQFDTSAGDYVQIAITDTGTGMDKKTLNHIFEPFFTTKEEGKGTGLGLAMVYSFVKRYHGNIRFHSDVNIGTTIHIVLPRSTYKSITKTSDKKTTQLPKGNESILIVEDEVDLLELASQYLTDLGYKIKTAENGQQALNILSEDSSIDLLFSDVVMPGGITGYELAEKIATQWPHIKILLTSGFTSKVKTKKSPSPYDENLISKPYRKAELAKHVRLKLDENKQ</sequence>
<evidence type="ECO:0000256" key="5">
    <source>
        <dbReference type="ARBA" id="ARBA00022840"/>
    </source>
</evidence>
<dbReference type="NCBIfam" id="TIGR00229">
    <property type="entry name" value="sensory_box"/>
    <property type="match status" value="3"/>
</dbReference>
<proteinExistence type="predicted"/>
<dbReference type="GO" id="GO:0006355">
    <property type="term" value="P:regulation of DNA-templated transcription"/>
    <property type="evidence" value="ECO:0007669"/>
    <property type="project" value="InterPro"/>
</dbReference>
<dbReference type="PROSITE" id="PS50109">
    <property type="entry name" value="HIS_KIN"/>
    <property type="match status" value="1"/>
</dbReference>
<evidence type="ECO:0000259" key="9">
    <source>
        <dbReference type="PROSITE" id="PS50110"/>
    </source>
</evidence>
<dbReference type="SUPFAM" id="SSF55874">
    <property type="entry name" value="ATPase domain of HSP90 chaperone/DNA topoisomerase II/histidine kinase"/>
    <property type="match status" value="1"/>
</dbReference>
<feature type="domain" description="PAS" evidence="10">
    <location>
        <begin position="260"/>
        <end position="313"/>
    </location>
</feature>
<dbReference type="CDD" id="cd00130">
    <property type="entry name" value="PAS"/>
    <property type="match status" value="3"/>
</dbReference>
<evidence type="ECO:0000259" key="11">
    <source>
        <dbReference type="PROSITE" id="PS50113"/>
    </source>
</evidence>
<dbReference type="SMART" id="SM00388">
    <property type="entry name" value="HisKA"/>
    <property type="match status" value="1"/>
</dbReference>
<dbReference type="Pfam" id="PF00989">
    <property type="entry name" value="PAS"/>
    <property type="match status" value="3"/>
</dbReference>
<feature type="transmembrane region" description="Helical" evidence="7">
    <location>
        <begin position="190"/>
        <end position="212"/>
    </location>
</feature>
<dbReference type="PRINTS" id="PR00344">
    <property type="entry name" value="BCTRLSENSOR"/>
</dbReference>
<gene>
    <name evidence="12" type="ORF">MNBD_GAMMA08-1929</name>
</gene>
<dbReference type="PROSITE" id="PS50113">
    <property type="entry name" value="PAC"/>
    <property type="match status" value="2"/>
</dbReference>
<feature type="transmembrane region" description="Helical" evidence="7">
    <location>
        <begin position="16"/>
        <end position="36"/>
    </location>
</feature>
<evidence type="ECO:0000256" key="1">
    <source>
        <dbReference type="ARBA" id="ARBA00022553"/>
    </source>
</evidence>
<dbReference type="Pfam" id="PF00072">
    <property type="entry name" value="Response_reg"/>
    <property type="match status" value="1"/>
</dbReference>
<feature type="domain" description="Response regulatory" evidence="9">
    <location>
        <begin position="906"/>
        <end position="1022"/>
    </location>
</feature>
<keyword evidence="5" id="KW-0067">ATP-binding</keyword>
<keyword evidence="4" id="KW-0418">Kinase</keyword>
<dbReference type="SUPFAM" id="SSF52172">
    <property type="entry name" value="CheY-like"/>
    <property type="match status" value="1"/>
</dbReference>
<feature type="domain" description="PAS" evidence="10">
    <location>
        <begin position="523"/>
        <end position="570"/>
    </location>
</feature>
<keyword evidence="6" id="KW-0902">Two-component regulatory system</keyword>
<dbReference type="SUPFAM" id="SSF47384">
    <property type="entry name" value="Homodimeric domain of signal transducing histidine kinase"/>
    <property type="match status" value="1"/>
</dbReference>
<dbReference type="SMART" id="SM00091">
    <property type="entry name" value="PAS"/>
    <property type="match status" value="3"/>
</dbReference>
<evidence type="ECO:0000256" key="3">
    <source>
        <dbReference type="ARBA" id="ARBA00022741"/>
    </source>
</evidence>
<evidence type="ECO:0000259" key="10">
    <source>
        <dbReference type="PROSITE" id="PS50112"/>
    </source>
</evidence>
<keyword evidence="2" id="KW-0808">Transferase</keyword>
<keyword evidence="7" id="KW-0472">Membrane</keyword>
<dbReference type="Pfam" id="PF00512">
    <property type="entry name" value="HisKA"/>
    <property type="match status" value="1"/>
</dbReference>
<evidence type="ECO:0000259" key="8">
    <source>
        <dbReference type="PROSITE" id="PS50109"/>
    </source>
</evidence>
<dbReference type="SMART" id="SM00086">
    <property type="entry name" value="PAC"/>
    <property type="match status" value="3"/>
</dbReference>
<dbReference type="InterPro" id="IPR036097">
    <property type="entry name" value="HisK_dim/P_sf"/>
</dbReference>
<evidence type="ECO:0000313" key="12">
    <source>
        <dbReference type="EMBL" id="VAW60130.1"/>
    </source>
</evidence>
<dbReference type="InterPro" id="IPR001610">
    <property type="entry name" value="PAC"/>
</dbReference>
<dbReference type="InterPro" id="IPR004358">
    <property type="entry name" value="Sig_transdc_His_kin-like_C"/>
</dbReference>
<dbReference type="SMART" id="SM00448">
    <property type="entry name" value="REC"/>
    <property type="match status" value="1"/>
</dbReference>
<dbReference type="InterPro" id="IPR013767">
    <property type="entry name" value="PAS_fold"/>
</dbReference>
<dbReference type="InterPro" id="IPR011006">
    <property type="entry name" value="CheY-like_superfamily"/>
</dbReference>
<dbReference type="Pfam" id="PF02518">
    <property type="entry name" value="HATPase_c"/>
    <property type="match status" value="1"/>
</dbReference>
<keyword evidence="3" id="KW-0547">Nucleotide-binding</keyword>
<reference evidence="12" key="1">
    <citation type="submission" date="2018-06" db="EMBL/GenBank/DDBJ databases">
        <authorList>
            <person name="Zhirakovskaya E."/>
        </authorList>
    </citation>
    <scope>NUCLEOTIDE SEQUENCE</scope>
</reference>
<evidence type="ECO:0000256" key="2">
    <source>
        <dbReference type="ARBA" id="ARBA00022679"/>
    </source>
</evidence>
<dbReference type="PANTHER" id="PTHR43065">
    <property type="entry name" value="SENSOR HISTIDINE KINASE"/>
    <property type="match status" value="1"/>
</dbReference>
<feature type="domain" description="PAC" evidence="11">
    <location>
        <begin position="594"/>
        <end position="650"/>
    </location>
</feature>
<keyword evidence="1" id="KW-0597">Phosphoprotein</keyword>
<keyword evidence="7" id="KW-0812">Transmembrane</keyword>
<dbReference type="InterPro" id="IPR003594">
    <property type="entry name" value="HATPase_dom"/>
</dbReference>
<dbReference type="InterPro" id="IPR001789">
    <property type="entry name" value="Sig_transdc_resp-reg_receiver"/>
</dbReference>
<dbReference type="CDD" id="cd00082">
    <property type="entry name" value="HisKA"/>
    <property type="match status" value="1"/>
</dbReference>
<dbReference type="SMART" id="SM00387">
    <property type="entry name" value="HATPase_c"/>
    <property type="match status" value="1"/>
</dbReference>
<evidence type="ECO:0000256" key="6">
    <source>
        <dbReference type="ARBA" id="ARBA00023012"/>
    </source>
</evidence>
<dbReference type="Gene3D" id="6.10.340.10">
    <property type="match status" value="1"/>
</dbReference>
<dbReference type="InterPro" id="IPR000014">
    <property type="entry name" value="PAS"/>
</dbReference>
<dbReference type="PROSITE" id="PS50110">
    <property type="entry name" value="RESPONSE_REGULATORY"/>
    <property type="match status" value="1"/>
</dbReference>
<evidence type="ECO:0000256" key="7">
    <source>
        <dbReference type="SAM" id="Phobius"/>
    </source>
</evidence>
<dbReference type="Gene3D" id="3.30.565.10">
    <property type="entry name" value="Histidine kinase-like ATPase, C-terminal domain"/>
    <property type="match status" value="1"/>
</dbReference>
<name>A0A3B0X6A5_9ZZZZ</name>
<dbReference type="PROSITE" id="PS50112">
    <property type="entry name" value="PAS"/>
    <property type="match status" value="3"/>
</dbReference>
<organism evidence="12">
    <name type="scientific">hydrothermal vent metagenome</name>
    <dbReference type="NCBI Taxonomy" id="652676"/>
    <lineage>
        <taxon>unclassified sequences</taxon>
        <taxon>metagenomes</taxon>
        <taxon>ecological metagenomes</taxon>
    </lineage>
</organism>
<protein>
    <submittedName>
        <fullName evidence="12">Diguanylate cyclase/phosphodiesterase (GGDEF &amp; EAL domains) with PAS/PAC sensor(S)</fullName>
    </submittedName>
</protein>
<dbReference type="AlphaFoldDB" id="A0A3B0X6A5"/>
<feature type="domain" description="PAC" evidence="11">
    <location>
        <begin position="470"/>
        <end position="522"/>
    </location>
</feature>
<evidence type="ECO:0000256" key="4">
    <source>
        <dbReference type="ARBA" id="ARBA00022777"/>
    </source>
</evidence>
<feature type="domain" description="PAS" evidence="10">
    <location>
        <begin position="392"/>
        <end position="465"/>
    </location>
</feature>
<dbReference type="InterPro" id="IPR005467">
    <property type="entry name" value="His_kinase_dom"/>
</dbReference>
<dbReference type="EMBL" id="UOFH01000124">
    <property type="protein sequence ID" value="VAW60130.1"/>
    <property type="molecule type" value="Genomic_DNA"/>
</dbReference>
<feature type="domain" description="Histidine kinase" evidence="8">
    <location>
        <begin position="663"/>
        <end position="885"/>
    </location>
</feature>
<dbReference type="Gene3D" id="1.10.287.130">
    <property type="match status" value="1"/>
</dbReference>
<dbReference type="InterPro" id="IPR036890">
    <property type="entry name" value="HATPase_C_sf"/>
</dbReference>
<dbReference type="SUPFAM" id="SSF55785">
    <property type="entry name" value="PYP-like sensor domain (PAS domain)"/>
    <property type="match status" value="3"/>
</dbReference>
<dbReference type="PANTHER" id="PTHR43065:SF49">
    <property type="entry name" value="HISTIDINE KINASE"/>
    <property type="match status" value="1"/>
</dbReference>
<dbReference type="InterPro" id="IPR000700">
    <property type="entry name" value="PAS-assoc_C"/>
</dbReference>
<dbReference type="Gene3D" id="3.40.50.2300">
    <property type="match status" value="1"/>
</dbReference>
<accession>A0A3B0X6A5</accession>
<dbReference type="GO" id="GO:0005524">
    <property type="term" value="F:ATP binding"/>
    <property type="evidence" value="ECO:0007669"/>
    <property type="project" value="UniProtKB-KW"/>
</dbReference>
<dbReference type="Gene3D" id="3.30.450.20">
    <property type="entry name" value="PAS domain"/>
    <property type="match status" value="3"/>
</dbReference>
<keyword evidence="7" id="KW-1133">Transmembrane helix</keyword>
<dbReference type="InterPro" id="IPR003661">
    <property type="entry name" value="HisK_dim/P_dom"/>
</dbReference>
<dbReference type="GO" id="GO:0000155">
    <property type="term" value="F:phosphorelay sensor kinase activity"/>
    <property type="evidence" value="ECO:0007669"/>
    <property type="project" value="InterPro"/>
</dbReference>
<dbReference type="InterPro" id="IPR035965">
    <property type="entry name" value="PAS-like_dom_sf"/>
</dbReference>